<protein>
    <submittedName>
        <fullName evidence="3">Im:7138535</fullName>
    </submittedName>
</protein>
<keyword evidence="4" id="KW-1185">Reference proteome</keyword>
<dbReference type="AlphaFoldDB" id="H3DPN0"/>
<sequence length="344" mass="38494">VIVTVPMDRSGETVSAIKALGYPGLSCLKRCECDELPCPLLTWLHAELKSASAKEPNGGVLLVGELRKFLADMFCPPSLLTSEVLGPSELNKITEFLVSELLAAQIIKHKNMHPKELTEEESEKEQRIEDPSREEEENGDFGQKDQRIAEVQAEWVLLLHALDMDTSSQFPDVLSEVEARLTRLPSGGMQDSLLKTRLTPDQWMKLGKLDEVLTADYRCRRQMMIKRFQVTLESFAWGEKEKERSEALSTVPPLSSLARSSRVSPSFLLAAREDQSFILPIKAGRSTSIYKVLMGSVPDRGGRPGEIEPPMPAWEGRRAQGKQWGKGGGHQRPRFSNKKKKGKK</sequence>
<dbReference type="GeneTree" id="ENSGT00440000037341"/>
<dbReference type="PANTHER" id="PTHR31353">
    <property type="entry name" value="FAM98"/>
    <property type="match status" value="1"/>
</dbReference>
<feature type="region of interest" description="Disordered" evidence="2">
    <location>
        <begin position="297"/>
        <end position="344"/>
    </location>
</feature>
<dbReference type="STRING" id="99883.ENSTNIP00000022479"/>
<evidence type="ECO:0000313" key="3">
    <source>
        <dbReference type="Ensembl" id="ENSTNIP00000022479.1"/>
    </source>
</evidence>
<dbReference type="InParanoid" id="H3DPN0"/>
<dbReference type="Pfam" id="PF10239">
    <property type="entry name" value="DUF2465"/>
    <property type="match status" value="1"/>
</dbReference>
<evidence type="ECO:0000256" key="1">
    <source>
        <dbReference type="ARBA" id="ARBA00007218"/>
    </source>
</evidence>
<name>H3DPN0_TETNG</name>
<proteinExistence type="inferred from homology"/>
<accession>H3DPN0</accession>
<dbReference type="PANTHER" id="PTHR31353:SF5">
    <property type="entry name" value="IM:7138535"/>
    <property type="match status" value="1"/>
</dbReference>
<dbReference type="Ensembl" id="ENSTNIT00000022718.1">
    <property type="protein sequence ID" value="ENSTNIP00000022479.1"/>
    <property type="gene ID" value="ENSTNIG00000019278.1"/>
</dbReference>
<comment type="similarity">
    <text evidence="1">Belongs to the FAM98 family.</text>
</comment>
<dbReference type="GO" id="GO:0072669">
    <property type="term" value="C:tRNA-splicing ligase complex"/>
    <property type="evidence" value="ECO:0007669"/>
    <property type="project" value="TreeGrafter"/>
</dbReference>
<evidence type="ECO:0000313" key="4">
    <source>
        <dbReference type="Proteomes" id="UP000007303"/>
    </source>
</evidence>
<reference evidence="3" key="2">
    <citation type="submission" date="2025-08" db="UniProtKB">
        <authorList>
            <consortium name="Ensembl"/>
        </authorList>
    </citation>
    <scope>IDENTIFICATION</scope>
</reference>
<organism evidence="3 4">
    <name type="scientific">Tetraodon nigroviridis</name>
    <name type="common">Spotted green pufferfish</name>
    <name type="synonym">Chelonodon nigroviridis</name>
    <dbReference type="NCBI Taxonomy" id="99883"/>
    <lineage>
        <taxon>Eukaryota</taxon>
        <taxon>Metazoa</taxon>
        <taxon>Chordata</taxon>
        <taxon>Craniata</taxon>
        <taxon>Vertebrata</taxon>
        <taxon>Euteleostomi</taxon>
        <taxon>Actinopterygii</taxon>
        <taxon>Neopterygii</taxon>
        <taxon>Teleostei</taxon>
        <taxon>Neoteleostei</taxon>
        <taxon>Acanthomorphata</taxon>
        <taxon>Eupercaria</taxon>
        <taxon>Tetraodontiformes</taxon>
        <taxon>Tetradontoidea</taxon>
        <taxon>Tetraodontidae</taxon>
        <taxon>Tetraodon</taxon>
    </lineage>
</organism>
<evidence type="ECO:0000256" key="2">
    <source>
        <dbReference type="SAM" id="MobiDB-lite"/>
    </source>
</evidence>
<feature type="compositionally biased region" description="Basic residues" evidence="2">
    <location>
        <begin position="329"/>
        <end position="344"/>
    </location>
</feature>
<reference evidence="3" key="3">
    <citation type="submission" date="2025-09" db="UniProtKB">
        <authorList>
            <consortium name="Ensembl"/>
        </authorList>
    </citation>
    <scope>IDENTIFICATION</scope>
</reference>
<feature type="region of interest" description="Disordered" evidence="2">
    <location>
        <begin position="113"/>
        <end position="144"/>
    </location>
</feature>
<dbReference type="OMA" id="MPTWGER"/>
<dbReference type="HOGENOM" id="CLU_038408_1_0_1"/>
<reference evidence="4" key="1">
    <citation type="journal article" date="2004" name="Nature">
        <title>Genome duplication in the teleost fish Tetraodon nigroviridis reveals the early vertebrate proto-karyotype.</title>
        <authorList>
            <person name="Jaillon O."/>
            <person name="Aury J.-M."/>
            <person name="Brunet F."/>
            <person name="Petit J.-L."/>
            <person name="Stange-Thomann N."/>
            <person name="Mauceli E."/>
            <person name="Bouneau L."/>
            <person name="Fischer C."/>
            <person name="Ozouf-Costaz C."/>
            <person name="Bernot A."/>
            <person name="Nicaud S."/>
            <person name="Jaffe D."/>
            <person name="Fisher S."/>
            <person name="Lutfalla G."/>
            <person name="Dossat C."/>
            <person name="Segurens B."/>
            <person name="Dasilva C."/>
            <person name="Salanoubat M."/>
            <person name="Levy M."/>
            <person name="Boudet N."/>
            <person name="Castellano S."/>
            <person name="Anthouard V."/>
            <person name="Jubin C."/>
            <person name="Castelli V."/>
            <person name="Katinka M."/>
            <person name="Vacherie B."/>
            <person name="Biemont C."/>
            <person name="Skalli Z."/>
            <person name="Cattolico L."/>
            <person name="Poulain J."/>
            <person name="De Berardinis V."/>
            <person name="Cruaud C."/>
            <person name="Duprat S."/>
            <person name="Brottier P."/>
            <person name="Coutanceau J.-P."/>
            <person name="Gouzy J."/>
            <person name="Parra G."/>
            <person name="Lardier G."/>
            <person name="Chapple C."/>
            <person name="McKernan K.J."/>
            <person name="McEwan P."/>
            <person name="Bosak S."/>
            <person name="Kellis M."/>
            <person name="Volff J.-N."/>
            <person name="Guigo R."/>
            <person name="Zody M.C."/>
            <person name="Mesirov J."/>
            <person name="Lindblad-Toh K."/>
            <person name="Birren B."/>
            <person name="Nusbaum C."/>
            <person name="Kahn D."/>
            <person name="Robinson-Rechavi M."/>
            <person name="Laudet V."/>
            <person name="Schachter V."/>
            <person name="Quetier F."/>
            <person name="Saurin W."/>
            <person name="Scarpelli C."/>
            <person name="Wincker P."/>
            <person name="Lander E.S."/>
            <person name="Weissenbach J."/>
            <person name="Roest Crollius H."/>
        </authorList>
    </citation>
    <scope>NUCLEOTIDE SEQUENCE [LARGE SCALE GENOMIC DNA]</scope>
</reference>
<dbReference type="InterPro" id="IPR018797">
    <property type="entry name" value="FAM98"/>
</dbReference>
<dbReference type="Proteomes" id="UP000007303">
    <property type="component" value="Unassembled WGS sequence"/>
</dbReference>